<proteinExistence type="predicted"/>
<reference evidence="1 2" key="1">
    <citation type="submission" date="2024-06" db="EMBL/GenBank/DDBJ databases">
        <title>The Natural Products Discovery Center: Release of the First 8490 Sequenced Strains for Exploring Actinobacteria Biosynthetic Diversity.</title>
        <authorList>
            <person name="Kalkreuter E."/>
            <person name="Kautsar S.A."/>
            <person name="Yang D."/>
            <person name="Bader C.D."/>
            <person name="Teijaro C.N."/>
            <person name="Fluegel L."/>
            <person name="Davis C.M."/>
            <person name="Simpson J.R."/>
            <person name="Lauterbach L."/>
            <person name="Steele A.D."/>
            <person name="Gui C."/>
            <person name="Meng S."/>
            <person name="Li G."/>
            <person name="Viehrig K."/>
            <person name="Ye F."/>
            <person name="Su P."/>
            <person name="Kiefer A.F."/>
            <person name="Nichols A."/>
            <person name="Cepeda A.J."/>
            <person name="Yan W."/>
            <person name="Fan B."/>
            <person name="Jiang Y."/>
            <person name="Adhikari A."/>
            <person name="Zheng C.-J."/>
            <person name="Schuster L."/>
            <person name="Cowan T.M."/>
            <person name="Smanski M.J."/>
            <person name="Chevrette M.G."/>
            <person name="De Carvalho L.P.S."/>
            <person name="Shen B."/>
        </authorList>
    </citation>
    <scope>NUCLEOTIDE SEQUENCE [LARGE SCALE GENOMIC DNA]</scope>
    <source>
        <strain evidence="1 2">NPDC050100</strain>
    </source>
</reference>
<protein>
    <submittedName>
        <fullName evidence="1">Uncharacterized protein</fullName>
    </submittedName>
</protein>
<dbReference type="RefSeq" id="WP_358131198.1">
    <property type="nucleotide sequence ID" value="NZ_JBFALK010000003.1"/>
</dbReference>
<organism evidence="1 2">
    <name type="scientific">Microtetraspora glauca</name>
    <dbReference type="NCBI Taxonomy" id="1996"/>
    <lineage>
        <taxon>Bacteria</taxon>
        <taxon>Bacillati</taxon>
        <taxon>Actinomycetota</taxon>
        <taxon>Actinomycetes</taxon>
        <taxon>Streptosporangiales</taxon>
        <taxon>Streptosporangiaceae</taxon>
        <taxon>Microtetraspora</taxon>
    </lineage>
</organism>
<evidence type="ECO:0000313" key="1">
    <source>
        <dbReference type="EMBL" id="MEV0968491.1"/>
    </source>
</evidence>
<name>A0ABV3GAL4_MICGL</name>
<accession>A0ABV3GAL4</accession>
<evidence type="ECO:0000313" key="2">
    <source>
        <dbReference type="Proteomes" id="UP001551675"/>
    </source>
</evidence>
<gene>
    <name evidence="1" type="ORF">AB0I59_07645</name>
</gene>
<dbReference type="Proteomes" id="UP001551675">
    <property type="component" value="Unassembled WGS sequence"/>
</dbReference>
<keyword evidence="2" id="KW-1185">Reference proteome</keyword>
<comment type="caution">
    <text evidence="1">The sequence shown here is derived from an EMBL/GenBank/DDBJ whole genome shotgun (WGS) entry which is preliminary data.</text>
</comment>
<sequence>MTPDHEQRAHELTGGALSAAVANLDDLTEAAEQVAALYTECGPEGIGYAVLAWCDTLIAHTDALSNAEGATIRLSFLDAETGIRSENADDVPPVARWAAQLIVARARLDEAMYEALWAALPEDAGEQVIGLLHLVAVNLRHAHAGGPQ</sequence>
<dbReference type="EMBL" id="JBFALK010000003">
    <property type="protein sequence ID" value="MEV0968491.1"/>
    <property type="molecule type" value="Genomic_DNA"/>
</dbReference>